<accession>A0AAE1AQT0</accession>
<evidence type="ECO:0000313" key="2">
    <source>
        <dbReference type="Proteomes" id="UP001283361"/>
    </source>
</evidence>
<proteinExistence type="predicted"/>
<reference evidence="1" key="1">
    <citation type="journal article" date="2023" name="G3 (Bethesda)">
        <title>A reference genome for the long-term kleptoplast-retaining sea slug Elysia crispata morphotype clarki.</title>
        <authorList>
            <person name="Eastman K.E."/>
            <person name="Pendleton A.L."/>
            <person name="Shaikh M.A."/>
            <person name="Suttiyut T."/>
            <person name="Ogas R."/>
            <person name="Tomko P."/>
            <person name="Gavelis G."/>
            <person name="Widhalm J.R."/>
            <person name="Wisecaver J.H."/>
        </authorList>
    </citation>
    <scope>NUCLEOTIDE SEQUENCE</scope>
    <source>
        <strain evidence="1">ECLA1</strain>
    </source>
</reference>
<dbReference type="EMBL" id="JAWDGP010001389">
    <property type="protein sequence ID" value="KAK3792153.1"/>
    <property type="molecule type" value="Genomic_DNA"/>
</dbReference>
<gene>
    <name evidence="1" type="ORF">RRG08_055415</name>
</gene>
<protein>
    <submittedName>
        <fullName evidence="1">Uncharacterized protein</fullName>
    </submittedName>
</protein>
<organism evidence="1 2">
    <name type="scientific">Elysia crispata</name>
    <name type="common">lettuce slug</name>
    <dbReference type="NCBI Taxonomy" id="231223"/>
    <lineage>
        <taxon>Eukaryota</taxon>
        <taxon>Metazoa</taxon>
        <taxon>Spiralia</taxon>
        <taxon>Lophotrochozoa</taxon>
        <taxon>Mollusca</taxon>
        <taxon>Gastropoda</taxon>
        <taxon>Heterobranchia</taxon>
        <taxon>Euthyneura</taxon>
        <taxon>Panpulmonata</taxon>
        <taxon>Sacoglossa</taxon>
        <taxon>Placobranchoidea</taxon>
        <taxon>Plakobranchidae</taxon>
        <taxon>Elysia</taxon>
    </lineage>
</organism>
<dbReference type="Proteomes" id="UP001283361">
    <property type="component" value="Unassembled WGS sequence"/>
</dbReference>
<comment type="caution">
    <text evidence="1">The sequence shown here is derived from an EMBL/GenBank/DDBJ whole genome shotgun (WGS) entry which is preliminary data.</text>
</comment>
<keyword evidence="2" id="KW-1185">Reference proteome</keyword>
<evidence type="ECO:0000313" key="1">
    <source>
        <dbReference type="EMBL" id="KAK3792153.1"/>
    </source>
</evidence>
<dbReference type="AlphaFoldDB" id="A0AAE1AQT0"/>
<name>A0AAE1AQT0_9GAST</name>
<sequence>MCCENSIHRRNNRRLGGRWSSDWPDSSTRFSSRIVAARGGFYSQRRGRSTAARPPLTAHRLITEEPTFCFVHPFQKADFTGK</sequence>